<gene>
    <name evidence="1" type="ORF">ACH5RR_019971</name>
</gene>
<evidence type="ECO:0008006" key="3">
    <source>
        <dbReference type="Google" id="ProtNLM"/>
    </source>
</evidence>
<protein>
    <recommendedName>
        <fullName evidence="3">Reverse transcriptase zinc-binding domain-containing protein</fullName>
    </recommendedName>
</protein>
<proteinExistence type="predicted"/>
<organism evidence="1 2">
    <name type="scientific">Cinchona calisaya</name>
    <dbReference type="NCBI Taxonomy" id="153742"/>
    <lineage>
        <taxon>Eukaryota</taxon>
        <taxon>Viridiplantae</taxon>
        <taxon>Streptophyta</taxon>
        <taxon>Embryophyta</taxon>
        <taxon>Tracheophyta</taxon>
        <taxon>Spermatophyta</taxon>
        <taxon>Magnoliopsida</taxon>
        <taxon>eudicotyledons</taxon>
        <taxon>Gunneridae</taxon>
        <taxon>Pentapetalae</taxon>
        <taxon>asterids</taxon>
        <taxon>lamiids</taxon>
        <taxon>Gentianales</taxon>
        <taxon>Rubiaceae</taxon>
        <taxon>Cinchonoideae</taxon>
        <taxon>Cinchoneae</taxon>
        <taxon>Cinchona</taxon>
    </lineage>
</organism>
<comment type="caution">
    <text evidence="1">The sequence shown here is derived from an EMBL/GenBank/DDBJ whole genome shotgun (WGS) entry which is preliminary data.</text>
</comment>
<dbReference type="Proteomes" id="UP001630127">
    <property type="component" value="Unassembled WGS sequence"/>
</dbReference>
<dbReference type="EMBL" id="JBJUIK010000009">
    <property type="protein sequence ID" value="KAL3517382.1"/>
    <property type="molecule type" value="Genomic_DNA"/>
</dbReference>
<name>A0ABD2ZGY4_9GENT</name>
<accession>A0ABD2ZGY4</accession>
<evidence type="ECO:0000313" key="2">
    <source>
        <dbReference type="Proteomes" id="UP001630127"/>
    </source>
</evidence>
<dbReference type="AlphaFoldDB" id="A0ABD2ZGY4"/>
<keyword evidence="2" id="KW-1185">Reference proteome</keyword>
<sequence>MGMEWITNRFGKGDPVCHRYGEEREAIEHCLFFCKWSERTWHLAPVNWVGIKEMRYKFFRKWEKLQGSLCGDNEIDHIAIIANILWQKSEKNKNERTDWRPPTPRGVVILNSDAVFQNHSKKVGWGIVARDLEGKIVASWAVPGQIYTDAVIEEVLDGPL</sequence>
<reference evidence="1 2" key="1">
    <citation type="submission" date="2024-11" db="EMBL/GenBank/DDBJ databases">
        <title>A near-complete genome assembly of Cinchona calisaya.</title>
        <authorList>
            <person name="Lian D.C."/>
            <person name="Zhao X.W."/>
            <person name="Wei L."/>
        </authorList>
    </citation>
    <scope>NUCLEOTIDE SEQUENCE [LARGE SCALE GENOMIC DNA]</scope>
    <source>
        <tissue evidence="1">Nenye</tissue>
    </source>
</reference>
<evidence type="ECO:0000313" key="1">
    <source>
        <dbReference type="EMBL" id="KAL3517382.1"/>
    </source>
</evidence>